<keyword evidence="13" id="KW-1185">Reference proteome</keyword>
<dbReference type="PROSITE" id="PS00875">
    <property type="entry name" value="T2SP_D"/>
    <property type="match status" value="1"/>
</dbReference>
<evidence type="ECO:0000256" key="10">
    <source>
        <dbReference type="SAM" id="SignalP"/>
    </source>
</evidence>
<evidence type="ECO:0000256" key="3">
    <source>
        <dbReference type="ARBA" id="ARBA00022448"/>
    </source>
</evidence>
<dbReference type="InterPro" id="IPR011662">
    <property type="entry name" value="Secretin/TonB_short_N"/>
</dbReference>
<dbReference type="InterPro" id="IPR004845">
    <property type="entry name" value="T2SS_GspD_CS"/>
</dbReference>
<dbReference type="Pfam" id="PF07660">
    <property type="entry name" value="STN"/>
    <property type="match status" value="1"/>
</dbReference>
<protein>
    <submittedName>
        <fullName evidence="12">Type IV pilus secretin PilQ</fullName>
    </submittedName>
</protein>
<accession>A0AAW9R2B9</accession>
<dbReference type="PRINTS" id="PR00811">
    <property type="entry name" value="BCTERIALGSPD"/>
</dbReference>
<dbReference type="AlphaFoldDB" id="A0AAW9R2B9"/>
<dbReference type="Pfam" id="PF11741">
    <property type="entry name" value="AMIN"/>
    <property type="match status" value="2"/>
</dbReference>
<dbReference type="PANTHER" id="PTHR30604:SF1">
    <property type="entry name" value="DNA UTILIZATION PROTEIN HOFQ"/>
    <property type="match status" value="1"/>
</dbReference>
<dbReference type="Proteomes" id="UP001364472">
    <property type="component" value="Unassembled WGS sequence"/>
</dbReference>
<evidence type="ECO:0000313" key="13">
    <source>
        <dbReference type="Proteomes" id="UP001364472"/>
    </source>
</evidence>
<keyword evidence="3 8" id="KW-0813">Transport</keyword>
<evidence type="ECO:0000256" key="1">
    <source>
        <dbReference type="ARBA" id="ARBA00004442"/>
    </source>
</evidence>
<dbReference type="InterPro" id="IPR001775">
    <property type="entry name" value="GspD/PilQ"/>
</dbReference>
<dbReference type="Pfam" id="PF00263">
    <property type="entry name" value="Secretin"/>
    <property type="match status" value="1"/>
</dbReference>
<evidence type="ECO:0000256" key="6">
    <source>
        <dbReference type="ARBA" id="ARBA00023136"/>
    </source>
</evidence>
<dbReference type="Gene3D" id="2.60.40.3470">
    <property type="match status" value="1"/>
</dbReference>
<evidence type="ECO:0000256" key="8">
    <source>
        <dbReference type="RuleBase" id="RU004004"/>
    </source>
</evidence>
<evidence type="ECO:0000256" key="9">
    <source>
        <dbReference type="SAM" id="MobiDB-lite"/>
    </source>
</evidence>
<dbReference type="NCBIfam" id="TIGR02515">
    <property type="entry name" value="IV_pilus_PilQ"/>
    <property type="match status" value="1"/>
</dbReference>
<dbReference type="InterPro" id="IPR004846">
    <property type="entry name" value="T2SS/T3SS_dom"/>
</dbReference>
<dbReference type="Gene3D" id="3.30.1370.130">
    <property type="match status" value="1"/>
</dbReference>
<feature type="region of interest" description="Disordered" evidence="9">
    <location>
        <begin position="396"/>
        <end position="418"/>
    </location>
</feature>
<dbReference type="GO" id="GO:0009306">
    <property type="term" value="P:protein secretion"/>
    <property type="evidence" value="ECO:0007669"/>
    <property type="project" value="InterPro"/>
</dbReference>
<evidence type="ECO:0000256" key="2">
    <source>
        <dbReference type="ARBA" id="ARBA00006304"/>
    </source>
</evidence>
<dbReference type="Pfam" id="PF03958">
    <property type="entry name" value="Secretin_N"/>
    <property type="match status" value="1"/>
</dbReference>
<gene>
    <name evidence="12" type="primary">pilQ</name>
    <name evidence="12" type="ORF">WB794_00350</name>
</gene>
<sequence length="728" mass="76551">MKHKIAGLLGTIALIAGGLASANTLQDISYATAADGSVRVVLHLAEPASGAQAFTTDDPPRIAIDLPSTASQVVDRRIAVGNGAANSISAVEAGGRTRVVIDLFNKAQYQAYADGSTYVVEIAGTAGAAANATPGLAADPAKRINGKNAAITNVDFRRTPEGAARVLLDLSDENAIVDLRTEGSNVIIDLKDVDVAESLRQKLDVSDFATPAQFIETTQGPSGSRVTVRANGQFETLAYQTGGQYVLEVSPRKEIAPEDAVTGLGKDEQKGYTGEPVVFNFQEIPVRTLLQLLAEVSQKNIVAADTVTGNVTLRLINVPWDQALDIVLRSKGLDKRVDGNVIWVAPQSEIAKYEKDIAEARLDMEQRAPLLTEYIAINYGSAADIASLLTEDAKQGQGGAGGGQAGQQQRGFLSPRGSVSFDPRTNTLLLNETAEKVVEIRELIKLLDRPVDQVLIEARIVIATESFARDLGARFGISSARQEGSNTIIGTSGSLGAASSMAGAALDNRLSGRPPLAGIGAGLGSDRLNVNLPVANPAGAIGFAILGSDYLLDLELSALQNEGRGEVVSSPRVITSNQREATINQGREVGYVTTSGVGANATPTVNFKEALLQLKVTPTITQDGRVFLSMAVKKDEIIGYVNLGQLGSTPELAKREVTTAVLVDSGQTVVVGGVYEFTSAEDIKKVPFLGDVPVLGNLFRNKHKGTTKAELLIFVTPKILNVGGPRGG</sequence>
<evidence type="ECO:0000259" key="11">
    <source>
        <dbReference type="SMART" id="SM00965"/>
    </source>
</evidence>
<feature type="domain" description="Secretin/TonB short N-terminal" evidence="11">
    <location>
        <begin position="299"/>
        <end position="347"/>
    </location>
</feature>
<comment type="subcellular location">
    <subcellularLocation>
        <location evidence="1 8">Cell outer membrane</location>
    </subcellularLocation>
</comment>
<proteinExistence type="inferred from homology"/>
<dbReference type="SMART" id="SM00965">
    <property type="entry name" value="STN"/>
    <property type="match status" value="1"/>
</dbReference>
<dbReference type="InterPro" id="IPR051808">
    <property type="entry name" value="Type_IV_pilus_biogenesis"/>
</dbReference>
<comment type="similarity">
    <text evidence="2">Belongs to the bacterial secretin family. PilQ subfamily.</text>
</comment>
<organism evidence="12 13">
    <name type="scientific">Denitratimonas tolerans</name>
    <dbReference type="NCBI Taxonomy" id="1338420"/>
    <lineage>
        <taxon>Bacteria</taxon>
        <taxon>Pseudomonadati</taxon>
        <taxon>Pseudomonadota</taxon>
        <taxon>Gammaproteobacteria</taxon>
        <taxon>Lysobacterales</taxon>
        <taxon>Lysobacteraceae</taxon>
        <taxon>Denitratimonas</taxon>
    </lineage>
</organism>
<evidence type="ECO:0000256" key="7">
    <source>
        <dbReference type="ARBA" id="ARBA00023237"/>
    </source>
</evidence>
<dbReference type="InterPro" id="IPR038591">
    <property type="entry name" value="NolW-like_sf"/>
</dbReference>
<dbReference type="PANTHER" id="PTHR30604">
    <property type="entry name" value="PROTEIN TRANSPORT PROTEIN HOFQ"/>
    <property type="match status" value="1"/>
</dbReference>
<keyword evidence="7" id="KW-0998">Cell outer membrane</keyword>
<feature type="compositionally biased region" description="Gly residues" evidence="9">
    <location>
        <begin position="396"/>
        <end position="405"/>
    </location>
</feature>
<dbReference type="InterPro" id="IPR021731">
    <property type="entry name" value="AMIN_dom"/>
</dbReference>
<evidence type="ECO:0000313" key="12">
    <source>
        <dbReference type="EMBL" id="MEJ1248134.1"/>
    </source>
</evidence>
<reference evidence="12 13" key="1">
    <citation type="journal article" date="2016" name="Antonie Van Leeuwenhoek">
        <title>Denitratimonas tolerans gen. nov., sp. nov., a denitrifying bacterium isolated from a bioreactor for tannery wastewater treatment.</title>
        <authorList>
            <person name="Han S.I."/>
            <person name="Kim J.O."/>
            <person name="Lee Y.R."/>
            <person name="Ekpeghere K.I."/>
            <person name="Koh S.C."/>
            <person name="Whang K.S."/>
        </authorList>
    </citation>
    <scope>NUCLEOTIDE SEQUENCE [LARGE SCALE GENOMIC DNA]</scope>
    <source>
        <strain evidence="12 13">KACC 17565</strain>
    </source>
</reference>
<dbReference type="GO" id="GO:0009279">
    <property type="term" value="C:cell outer membrane"/>
    <property type="evidence" value="ECO:0007669"/>
    <property type="project" value="UniProtKB-SubCell"/>
</dbReference>
<dbReference type="InterPro" id="IPR013355">
    <property type="entry name" value="Pilus_4_PilQ"/>
</dbReference>
<keyword evidence="6" id="KW-0472">Membrane</keyword>
<dbReference type="InterPro" id="IPR005644">
    <property type="entry name" value="NolW-like"/>
</dbReference>
<feature type="signal peptide" evidence="10">
    <location>
        <begin position="1"/>
        <end position="22"/>
    </location>
</feature>
<dbReference type="Gene3D" id="3.30.1370.120">
    <property type="match status" value="1"/>
</dbReference>
<dbReference type="EMBL" id="JBBDHC010000001">
    <property type="protein sequence ID" value="MEJ1248134.1"/>
    <property type="molecule type" value="Genomic_DNA"/>
</dbReference>
<name>A0AAW9R2B9_9GAMM</name>
<evidence type="ECO:0000256" key="4">
    <source>
        <dbReference type="ARBA" id="ARBA00022729"/>
    </source>
</evidence>
<keyword evidence="5" id="KW-0653">Protein transport</keyword>
<evidence type="ECO:0000256" key="5">
    <source>
        <dbReference type="ARBA" id="ARBA00022927"/>
    </source>
</evidence>
<keyword evidence="4 10" id="KW-0732">Signal</keyword>
<feature type="chain" id="PRO_5043387433" evidence="10">
    <location>
        <begin position="23"/>
        <end position="728"/>
    </location>
</feature>
<dbReference type="RefSeq" id="WP_337333852.1">
    <property type="nucleotide sequence ID" value="NZ_JBBDHC010000001.1"/>
</dbReference>
<dbReference type="Gene3D" id="2.60.40.3500">
    <property type="match status" value="1"/>
</dbReference>
<comment type="caution">
    <text evidence="12">The sequence shown here is derived from an EMBL/GenBank/DDBJ whole genome shotgun (WGS) entry which is preliminary data.</text>
</comment>